<proteinExistence type="predicted"/>
<name>A0A0E9U6G3_ANGAN</name>
<feature type="region of interest" description="Disordered" evidence="1">
    <location>
        <begin position="1"/>
        <end position="20"/>
    </location>
</feature>
<reference evidence="2" key="2">
    <citation type="journal article" date="2015" name="Fish Shellfish Immunol.">
        <title>Early steps in the European eel (Anguilla anguilla)-Vibrio vulnificus interaction in the gills: Role of the RtxA13 toxin.</title>
        <authorList>
            <person name="Callol A."/>
            <person name="Pajuelo D."/>
            <person name="Ebbesson L."/>
            <person name="Teles M."/>
            <person name="MacKenzie S."/>
            <person name="Amaro C."/>
        </authorList>
    </citation>
    <scope>NUCLEOTIDE SEQUENCE</scope>
</reference>
<reference evidence="2" key="1">
    <citation type="submission" date="2014-11" db="EMBL/GenBank/DDBJ databases">
        <authorList>
            <person name="Amaro Gonzalez C."/>
        </authorList>
    </citation>
    <scope>NUCLEOTIDE SEQUENCE</scope>
</reference>
<accession>A0A0E9U6G3</accession>
<organism evidence="2">
    <name type="scientific">Anguilla anguilla</name>
    <name type="common">European freshwater eel</name>
    <name type="synonym">Muraena anguilla</name>
    <dbReference type="NCBI Taxonomy" id="7936"/>
    <lineage>
        <taxon>Eukaryota</taxon>
        <taxon>Metazoa</taxon>
        <taxon>Chordata</taxon>
        <taxon>Craniata</taxon>
        <taxon>Vertebrata</taxon>
        <taxon>Euteleostomi</taxon>
        <taxon>Actinopterygii</taxon>
        <taxon>Neopterygii</taxon>
        <taxon>Teleostei</taxon>
        <taxon>Anguilliformes</taxon>
        <taxon>Anguillidae</taxon>
        <taxon>Anguilla</taxon>
    </lineage>
</organism>
<protein>
    <submittedName>
        <fullName evidence="2">Uncharacterized protein</fullName>
    </submittedName>
</protein>
<evidence type="ECO:0000256" key="1">
    <source>
        <dbReference type="SAM" id="MobiDB-lite"/>
    </source>
</evidence>
<sequence length="20" mass="2119">MRIAPKLLEATESSSSVRSG</sequence>
<dbReference type="EMBL" id="GBXM01047073">
    <property type="protein sequence ID" value="JAH61504.1"/>
    <property type="molecule type" value="Transcribed_RNA"/>
</dbReference>
<dbReference type="AlphaFoldDB" id="A0A0E9U6G3"/>
<evidence type="ECO:0000313" key="2">
    <source>
        <dbReference type="EMBL" id="JAH61504.1"/>
    </source>
</evidence>
<feature type="compositionally biased region" description="Polar residues" evidence="1">
    <location>
        <begin position="11"/>
        <end position="20"/>
    </location>
</feature>